<comment type="caution">
    <text evidence="1">The sequence shown here is derived from an EMBL/GenBank/DDBJ whole genome shotgun (WGS) entry which is preliminary data.</text>
</comment>
<evidence type="ECO:0000313" key="1">
    <source>
        <dbReference type="EMBL" id="KAK1267544.1"/>
    </source>
</evidence>
<dbReference type="AlphaFoldDB" id="A0AAV9ATQ3"/>
<keyword evidence="2" id="KW-1185">Reference proteome</keyword>
<proteinExistence type="predicted"/>
<organism evidence="1 2">
    <name type="scientific">Acorus gramineus</name>
    <name type="common">Dwarf sweet flag</name>
    <dbReference type="NCBI Taxonomy" id="55184"/>
    <lineage>
        <taxon>Eukaryota</taxon>
        <taxon>Viridiplantae</taxon>
        <taxon>Streptophyta</taxon>
        <taxon>Embryophyta</taxon>
        <taxon>Tracheophyta</taxon>
        <taxon>Spermatophyta</taxon>
        <taxon>Magnoliopsida</taxon>
        <taxon>Liliopsida</taxon>
        <taxon>Acoraceae</taxon>
        <taxon>Acorus</taxon>
    </lineage>
</organism>
<reference evidence="1" key="2">
    <citation type="submission" date="2023-06" db="EMBL/GenBank/DDBJ databases">
        <authorList>
            <person name="Ma L."/>
            <person name="Liu K.-W."/>
            <person name="Li Z."/>
            <person name="Hsiao Y.-Y."/>
            <person name="Qi Y."/>
            <person name="Fu T."/>
            <person name="Tang G."/>
            <person name="Zhang D."/>
            <person name="Sun W.-H."/>
            <person name="Liu D.-K."/>
            <person name="Li Y."/>
            <person name="Chen G.-Z."/>
            <person name="Liu X.-D."/>
            <person name="Liao X.-Y."/>
            <person name="Jiang Y.-T."/>
            <person name="Yu X."/>
            <person name="Hao Y."/>
            <person name="Huang J."/>
            <person name="Zhao X.-W."/>
            <person name="Ke S."/>
            <person name="Chen Y.-Y."/>
            <person name="Wu W.-L."/>
            <person name="Hsu J.-L."/>
            <person name="Lin Y.-F."/>
            <person name="Huang M.-D."/>
            <person name="Li C.-Y."/>
            <person name="Huang L."/>
            <person name="Wang Z.-W."/>
            <person name="Zhao X."/>
            <person name="Zhong W.-Y."/>
            <person name="Peng D.-H."/>
            <person name="Ahmad S."/>
            <person name="Lan S."/>
            <person name="Zhang J.-S."/>
            <person name="Tsai W.-C."/>
            <person name="Van De Peer Y."/>
            <person name="Liu Z.-J."/>
        </authorList>
    </citation>
    <scope>NUCLEOTIDE SEQUENCE</scope>
    <source>
        <strain evidence="1">SCP</strain>
        <tissue evidence="1">Leaves</tissue>
    </source>
</reference>
<protein>
    <submittedName>
        <fullName evidence="1">Uncharacterized protein</fullName>
    </submittedName>
</protein>
<reference evidence="1" key="1">
    <citation type="journal article" date="2023" name="Nat. Commun.">
        <title>Diploid and tetraploid genomes of Acorus and the evolution of monocots.</title>
        <authorList>
            <person name="Ma L."/>
            <person name="Liu K.W."/>
            <person name="Li Z."/>
            <person name="Hsiao Y.Y."/>
            <person name="Qi Y."/>
            <person name="Fu T."/>
            <person name="Tang G.D."/>
            <person name="Zhang D."/>
            <person name="Sun W.H."/>
            <person name="Liu D.K."/>
            <person name="Li Y."/>
            <person name="Chen G.Z."/>
            <person name="Liu X.D."/>
            <person name="Liao X.Y."/>
            <person name="Jiang Y.T."/>
            <person name="Yu X."/>
            <person name="Hao Y."/>
            <person name="Huang J."/>
            <person name="Zhao X.W."/>
            <person name="Ke S."/>
            <person name="Chen Y.Y."/>
            <person name="Wu W.L."/>
            <person name="Hsu J.L."/>
            <person name="Lin Y.F."/>
            <person name="Huang M.D."/>
            <person name="Li C.Y."/>
            <person name="Huang L."/>
            <person name="Wang Z.W."/>
            <person name="Zhao X."/>
            <person name="Zhong W.Y."/>
            <person name="Peng D.H."/>
            <person name="Ahmad S."/>
            <person name="Lan S."/>
            <person name="Zhang J.S."/>
            <person name="Tsai W.C."/>
            <person name="Van de Peer Y."/>
            <person name="Liu Z.J."/>
        </authorList>
    </citation>
    <scope>NUCLEOTIDE SEQUENCE</scope>
    <source>
        <strain evidence="1">SCP</strain>
    </source>
</reference>
<sequence>MPLWWFENINSEEINKVINVNTNTVLMVSMRRCFTAEEASGTVLTPKALKHVLVIIQCKAVQPHKTWNTRKEAMMTLSDPKDKILAGCSQ</sequence>
<gene>
    <name evidence="1" type="ORF">QJS04_geneDACA000551</name>
</gene>
<dbReference type="Proteomes" id="UP001179952">
    <property type="component" value="Unassembled WGS sequence"/>
</dbReference>
<dbReference type="EMBL" id="JAUJYN010000007">
    <property type="protein sequence ID" value="KAK1267544.1"/>
    <property type="molecule type" value="Genomic_DNA"/>
</dbReference>
<name>A0AAV9ATQ3_ACOGR</name>
<evidence type="ECO:0000313" key="2">
    <source>
        <dbReference type="Proteomes" id="UP001179952"/>
    </source>
</evidence>
<accession>A0AAV9ATQ3</accession>